<gene>
    <name evidence="2" type="ORF">ASPSYDRAFT_28755</name>
</gene>
<evidence type="ECO:0000256" key="1">
    <source>
        <dbReference type="SAM" id="MobiDB-lite"/>
    </source>
</evidence>
<feature type="compositionally biased region" description="Low complexity" evidence="1">
    <location>
        <begin position="1"/>
        <end position="21"/>
    </location>
</feature>
<evidence type="ECO:0000313" key="2">
    <source>
        <dbReference type="EMBL" id="OJJ63150.1"/>
    </source>
</evidence>
<dbReference type="OrthoDB" id="4156665at2759"/>
<dbReference type="EMBL" id="KV878583">
    <property type="protein sequence ID" value="OJJ63150.1"/>
    <property type="molecule type" value="Genomic_DNA"/>
</dbReference>
<feature type="region of interest" description="Disordered" evidence="1">
    <location>
        <begin position="1"/>
        <end position="27"/>
    </location>
</feature>
<sequence>MENNSDSPGSSPGSYSAEYPGELPTVGVFDLRSGHSWESQVHSGQVEHQIQLQDGYSRHIEEQIQHQQDGPQQQTEYDQSRYSQIFQQRRTEQKQRELIAQNHARLEAAMLHLPYRTQNHQPHMKQQRQQERQQRLRLRLRRRHHRQLAQQVQAQFRQAGIPLKLPQLQTKQVNRDTHPLTERIHPNFHYMTSVLSRNLAPLVHCQSGVPHPYFPKSILSFNLLTSAELDALALHFDQVYPPNWATFHYPQPIKPWLATNGFVRNLGVDTDVKRRRFGRFIGLRDCESPVREKTGSEEESMREQAEKEWEDRLRGFRAEQMARGGMCWGSCMTWG</sequence>
<dbReference type="AlphaFoldDB" id="A0A1L9TUK7"/>
<name>A0A1L9TUK7_9EURO</name>
<dbReference type="VEuPathDB" id="FungiDB:ASPSYDRAFT_28755"/>
<evidence type="ECO:0000313" key="3">
    <source>
        <dbReference type="Proteomes" id="UP000184356"/>
    </source>
</evidence>
<protein>
    <submittedName>
        <fullName evidence="2">Uncharacterized protein</fullName>
    </submittedName>
</protein>
<dbReference type="Proteomes" id="UP000184356">
    <property type="component" value="Unassembled WGS sequence"/>
</dbReference>
<dbReference type="RefSeq" id="XP_040706956.1">
    <property type="nucleotide sequence ID" value="XM_040844558.1"/>
</dbReference>
<accession>A0A1L9TUK7</accession>
<keyword evidence="3" id="KW-1185">Reference proteome</keyword>
<dbReference type="GeneID" id="63760631"/>
<organism evidence="2 3">
    <name type="scientific">Aspergillus sydowii CBS 593.65</name>
    <dbReference type="NCBI Taxonomy" id="1036612"/>
    <lineage>
        <taxon>Eukaryota</taxon>
        <taxon>Fungi</taxon>
        <taxon>Dikarya</taxon>
        <taxon>Ascomycota</taxon>
        <taxon>Pezizomycotina</taxon>
        <taxon>Eurotiomycetes</taxon>
        <taxon>Eurotiomycetidae</taxon>
        <taxon>Eurotiales</taxon>
        <taxon>Aspergillaceae</taxon>
        <taxon>Aspergillus</taxon>
        <taxon>Aspergillus subgen. Nidulantes</taxon>
    </lineage>
</organism>
<proteinExistence type="predicted"/>
<reference evidence="3" key="1">
    <citation type="journal article" date="2017" name="Genome Biol.">
        <title>Comparative genomics reveals high biological diversity and specific adaptations in the industrially and medically important fungal genus Aspergillus.</title>
        <authorList>
            <person name="de Vries R.P."/>
            <person name="Riley R."/>
            <person name="Wiebenga A."/>
            <person name="Aguilar-Osorio G."/>
            <person name="Amillis S."/>
            <person name="Uchima C.A."/>
            <person name="Anderluh G."/>
            <person name="Asadollahi M."/>
            <person name="Askin M."/>
            <person name="Barry K."/>
            <person name="Battaglia E."/>
            <person name="Bayram O."/>
            <person name="Benocci T."/>
            <person name="Braus-Stromeyer S.A."/>
            <person name="Caldana C."/>
            <person name="Canovas D."/>
            <person name="Cerqueira G.C."/>
            <person name="Chen F."/>
            <person name="Chen W."/>
            <person name="Choi C."/>
            <person name="Clum A."/>
            <person name="Dos Santos R.A."/>
            <person name="Damasio A.R."/>
            <person name="Diallinas G."/>
            <person name="Emri T."/>
            <person name="Fekete E."/>
            <person name="Flipphi M."/>
            <person name="Freyberg S."/>
            <person name="Gallo A."/>
            <person name="Gournas C."/>
            <person name="Habgood R."/>
            <person name="Hainaut M."/>
            <person name="Harispe M.L."/>
            <person name="Henrissat B."/>
            <person name="Hilden K.S."/>
            <person name="Hope R."/>
            <person name="Hossain A."/>
            <person name="Karabika E."/>
            <person name="Karaffa L."/>
            <person name="Karanyi Z."/>
            <person name="Krasevec N."/>
            <person name="Kuo A."/>
            <person name="Kusch H."/>
            <person name="LaButti K."/>
            <person name="Lagendijk E.L."/>
            <person name="Lapidus A."/>
            <person name="Levasseur A."/>
            <person name="Lindquist E."/>
            <person name="Lipzen A."/>
            <person name="Logrieco A.F."/>
            <person name="MacCabe A."/>
            <person name="Maekelae M.R."/>
            <person name="Malavazi I."/>
            <person name="Melin P."/>
            <person name="Meyer V."/>
            <person name="Mielnichuk N."/>
            <person name="Miskei M."/>
            <person name="Molnar A.P."/>
            <person name="Mule G."/>
            <person name="Ngan C.Y."/>
            <person name="Orejas M."/>
            <person name="Orosz E."/>
            <person name="Ouedraogo J.P."/>
            <person name="Overkamp K.M."/>
            <person name="Park H.-S."/>
            <person name="Perrone G."/>
            <person name="Piumi F."/>
            <person name="Punt P.J."/>
            <person name="Ram A.F."/>
            <person name="Ramon A."/>
            <person name="Rauscher S."/>
            <person name="Record E."/>
            <person name="Riano-Pachon D.M."/>
            <person name="Robert V."/>
            <person name="Roehrig J."/>
            <person name="Ruller R."/>
            <person name="Salamov A."/>
            <person name="Salih N.S."/>
            <person name="Samson R.A."/>
            <person name="Sandor E."/>
            <person name="Sanguinetti M."/>
            <person name="Schuetze T."/>
            <person name="Sepcic K."/>
            <person name="Shelest E."/>
            <person name="Sherlock G."/>
            <person name="Sophianopoulou V."/>
            <person name="Squina F.M."/>
            <person name="Sun H."/>
            <person name="Susca A."/>
            <person name="Todd R.B."/>
            <person name="Tsang A."/>
            <person name="Unkles S.E."/>
            <person name="van de Wiele N."/>
            <person name="van Rossen-Uffink D."/>
            <person name="Oliveira J.V."/>
            <person name="Vesth T.C."/>
            <person name="Visser J."/>
            <person name="Yu J.-H."/>
            <person name="Zhou M."/>
            <person name="Andersen M.R."/>
            <person name="Archer D.B."/>
            <person name="Baker S.E."/>
            <person name="Benoit I."/>
            <person name="Brakhage A.A."/>
            <person name="Braus G.H."/>
            <person name="Fischer R."/>
            <person name="Frisvad J.C."/>
            <person name="Goldman G.H."/>
            <person name="Houbraken J."/>
            <person name="Oakley B."/>
            <person name="Pocsi I."/>
            <person name="Scazzocchio C."/>
            <person name="Seiboth B."/>
            <person name="vanKuyk P.A."/>
            <person name="Wortman J."/>
            <person name="Dyer P.S."/>
            <person name="Grigoriev I.V."/>
        </authorList>
    </citation>
    <scope>NUCLEOTIDE SEQUENCE [LARGE SCALE GENOMIC DNA]</scope>
    <source>
        <strain evidence="3">CBS 593.65</strain>
    </source>
</reference>